<reference evidence="1 2" key="1">
    <citation type="journal article" date="2021" name="Elife">
        <title>Chloroplast acquisition without the gene transfer in kleptoplastic sea slugs, Plakobranchus ocellatus.</title>
        <authorList>
            <person name="Maeda T."/>
            <person name="Takahashi S."/>
            <person name="Yoshida T."/>
            <person name="Shimamura S."/>
            <person name="Takaki Y."/>
            <person name="Nagai Y."/>
            <person name="Toyoda A."/>
            <person name="Suzuki Y."/>
            <person name="Arimoto A."/>
            <person name="Ishii H."/>
            <person name="Satoh N."/>
            <person name="Nishiyama T."/>
            <person name="Hasebe M."/>
            <person name="Maruyama T."/>
            <person name="Minagawa J."/>
            <person name="Obokata J."/>
            <person name="Shigenobu S."/>
        </authorList>
    </citation>
    <scope>NUCLEOTIDE SEQUENCE [LARGE SCALE GENOMIC DNA]</scope>
</reference>
<protein>
    <submittedName>
        <fullName evidence="1">Uncharacterized protein</fullName>
    </submittedName>
</protein>
<gene>
    <name evidence="1" type="ORF">PoB_007394000</name>
</gene>
<organism evidence="1 2">
    <name type="scientific">Plakobranchus ocellatus</name>
    <dbReference type="NCBI Taxonomy" id="259542"/>
    <lineage>
        <taxon>Eukaryota</taxon>
        <taxon>Metazoa</taxon>
        <taxon>Spiralia</taxon>
        <taxon>Lophotrochozoa</taxon>
        <taxon>Mollusca</taxon>
        <taxon>Gastropoda</taxon>
        <taxon>Heterobranchia</taxon>
        <taxon>Euthyneura</taxon>
        <taxon>Panpulmonata</taxon>
        <taxon>Sacoglossa</taxon>
        <taxon>Placobranchoidea</taxon>
        <taxon>Plakobranchidae</taxon>
        <taxon>Plakobranchus</taxon>
    </lineage>
</organism>
<evidence type="ECO:0000313" key="1">
    <source>
        <dbReference type="EMBL" id="GFO47435.1"/>
    </source>
</evidence>
<proteinExistence type="predicted"/>
<evidence type="ECO:0000313" key="2">
    <source>
        <dbReference type="Proteomes" id="UP000735302"/>
    </source>
</evidence>
<dbReference type="Proteomes" id="UP000735302">
    <property type="component" value="Unassembled WGS sequence"/>
</dbReference>
<name>A0AAV4DTY0_9GAST</name>
<keyword evidence="2" id="KW-1185">Reference proteome</keyword>
<sequence length="94" mass="11126">MANGACMPYAKNSNARCNIGLLEERVRAWWIITMTTVGVDPEKPRPLDTMRMPDYNYHYRALKNKQQRDNVATCTLAYIPHPQFRRVTEERRRQ</sequence>
<dbReference type="AlphaFoldDB" id="A0AAV4DTY0"/>
<accession>A0AAV4DTY0</accession>
<comment type="caution">
    <text evidence="1">The sequence shown here is derived from an EMBL/GenBank/DDBJ whole genome shotgun (WGS) entry which is preliminary data.</text>
</comment>
<dbReference type="EMBL" id="BLXT01008325">
    <property type="protein sequence ID" value="GFO47435.1"/>
    <property type="molecule type" value="Genomic_DNA"/>
</dbReference>